<reference evidence="2 3" key="1">
    <citation type="submission" date="2019-05" db="EMBL/GenBank/DDBJ databases">
        <title>Another draft genome of Portunus trituberculatus and its Hox gene families provides insights of decapod evolution.</title>
        <authorList>
            <person name="Jeong J.-H."/>
            <person name="Song I."/>
            <person name="Kim S."/>
            <person name="Choi T."/>
            <person name="Kim D."/>
            <person name="Ryu S."/>
            <person name="Kim W."/>
        </authorList>
    </citation>
    <scope>NUCLEOTIDE SEQUENCE [LARGE SCALE GENOMIC DNA]</scope>
    <source>
        <tissue evidence="2">Muscle</tissue>
    </source>
</reference>
<dbReference type="AlphaFoldDB" id="A0A5B7DZI4"/>
<keyword evidence="3" id="KW-1185">Reference proteome</keyword>
<evidence type="ECO:0000313" key="3">
    <source>
        <dbReference type="Proteomes" id="UP000324222"/>
    </source>
</evidence>
<gene>
    <name evidence="2" type="ORF">E2C01_020348</name>
</gene>
<dbReference type="EMBL" id="VSRR010001704">
    <property type="protein sequence ID" value="MPC27182.1"/>
    <property type="molecule type" value="Genomic_DNA"/>
</dbReference>
<evidence type="ECO:0000256" key="1">
    <source>
        <dbReference type="SAM" id="MobiDB-lite"/>
    </source>
</evidence>
<protein>
    <submittedName>
        <fullName evidence="2">Uncharacterized protein</fullName>
    </submittedName>
</protein>
<comment type="caution">
    <text evidence="2">The sequence shown here is derived from an EMBL/GenBank/DDBJ whole genome shotgun (WGS) entry which is preliminary data.</text>
</comment>
<feature type="compositionally biased region" description="Polar residues" evidence="1">
    <location>
        <begin position="66"/>
        <end position="79"/>
    </location>
</feature>
<proteinExistence type="predicted"/>
<accession>A0A5B7DZI4</accession>
<sequence length="79" mass="8785">MVVYERQDVSITYICKPLRPSVPEANIMEGAMRRTSMEFGLTSRGQVQVPISAAVLPPQNEYSHDSIPSSSMQQTLTDL</sequence>
<dbReference type="Proteomes" id="UP000324222">
    <property type="component" value="Unassembled WGS sequence"/>
</dbReference>
<name>A0A5B7DZI4_PORTR</name>
<feature type="region of interest" description="Disordered" evidence="1">
    <location>
        <begin position="59"/>
        <end position="79"/>
    </location>
</feature>
<organism evidence="2 3">
    <name type="scientific">Portunus trituberculatus</name>
    <name type="common">Swimming crab</name>
    <name type="synonym">Neptunus trituberculatus</name>
    <dbReference type="NCBI Taxonomy" id="210409"/>
    <lineage>
        <taxon>Eukaryota</taxon>
        <taxon>Metazoa</taxon>
        <taxon>Ecdysozoa</taxon>
        <taxon>Arthropoda</taxon>
        <taxon>Crustacea</taxon>
        <taxon>Multicrustacea</taxon>
        <taxon>Malacostraca</taxon>
        <taxon>Eumalacostraca</taxon>
        <taxon>Eucarida</taxon>
        <taxon>Decapoda</taxon>
        <taxon>Pleocyemata</taxon>
        <taxon>Brachyura</taxon>
        <taxon>Eubrachyura</taxon>
        <taxon>Portunoidea</taxon>
        <taxon>Portunidae</taxon>
        <taxon>Portuninae</taxon>
        <taxon>Portunus</taxon>
    </lineage>
</organism>
<evidence type="ECO:0000313" key="2">
    <source>
        <dbReference type="EMBL" id="MPC27182.1"/>
    </source>
</evidence>